<organism evidence="1 2">
    <name type="scientific">Racocetra persica</name>
    <dbReference type="NCBI Taxonomy" id="160502"/>
    <lineage>
        <taxon>Eukaryota</taxon>
        <taxon>Fungi</taxon>
        <taxon>Fungi incertae sedis</taxon>
        <taxon>Mucoromycota</taxon>
        <taxon>Glomeromycotina</taxon>
        <taxon>Glomeromycetes</taxon>
        <taxon>Diversisporales</taxon>
        <taxon>Gigasporaceae</taxon>
        <taxon>Racocetra</taxon>
    </lineage>
</organism>
<name>A0ACA9QIU6_9GLOM</name>
<evidence type="ECO:0000313" key="2">
    <source>
        <dbReference type="Proteomes" id="UP000789920"/>
    </source>
</evidence>
<evidence type="ECO:0000313" key="1">
    <source>
        <dbReference type="EMBL" id="CAG8752899.1"/>
    </source>
</evidence>
<comment type="caution">
    <text evidence="1">The sequence shown here is derived from an EMBL/GenBank/DDBJ whole genome shotgun (WGS) entry which is preliminary data.</text>
</comment>
<feature type="non-terminal residue" evidence="1">
    <location>
        <position position="1"/>
    </location>
</feature>
<feature type="non-terminal residue" evidence="1">
    <location>
        <position position="565"/>
    </location>
</feature>
<dbReference type="EMBL" id="CAJVQC010033061">
    <property type="protein sequence ID" value="CAG8752899.1"/>
    <property type="molecule type" value="Genomic_DNA"/>
</dbReference>
<gene>
    <name evidence="1" type="ORF">RPERSI_LOCUS14383</name>
</gene>
<protein>
    <submittedName>
        <fullName evidence="1">17689_t:CDS:1</fullName>
    </submittedName>
</protein>
<proteinExistence type="predicted"/>
<accession>A0ACA9QIU6</accession>
<reference evidence="1" key="1">
    <citation type="submission" date="2021-06" db="EMBL/GenBank/DDBJ databases">
        <authorList>
            <person name="Kallberg Y."/>
            <person name="Tangrot J."/>
            <person name="Rosling A."/>
        </authorList>
    </citation>
    <scope>NUCLEOTIDE SEQUENCE</scope>
    <source>
        <strain evidence="1">MA461A</strain>
    </source>
</reference>
<sequence>TSQKLIEITTKFLNEQNMSKRQNIPEQTEISNKRTQFECNLDDSQEIDILNVDEPNIRKDLDVQLYNHKSAYLNYNESTEGQDVEFFEFTEGQDVEFFSSAYDSQSSNISDNEYIMSDLSDTTDIDANEYIEYDHLFSGKSKDSEDIYQEFPSEEYAEFMNIVTRFHVQDSLANIFIRFFNKYSNRNDYPLPTTSQVGKTFIENLKLSGFGWRKEVIYKYEGLEYVLEFRTVLDGIHQILLNKSITEEFIFKFKLSVDNQSSQFRSATRKLFHRTFAAILRPLRSLSNTGIHLYVNESLKWFYPHLALIISDWPEACILCATYRSPNSLHPCHFCLVDRGEMNNIYLKKEKMVIRNENTTKTFLRQDNSKKISVHHIRNALWKRPSGPTRILEERLSQIPHYPNLKAFKNGFERFNRLTASEYQDLMRIIIFVLDELIPDRNLNKQLCDLYSFWIDMYIWSHQPKYTRSDLNKFELADVNELWRDGFKQLKCCIYDYLQGVENWSLQDIENETIFIEIFEFAYLEGSYKAVIRASSNYYGQAAFSDVCIEIDKSEQDDYLTDNGL</sequence>
<keyword evidence="2" id="KW-1185">Reference proteome</keyword>
<dbReference type="Proteomes" id="UP000789920">
    <property type="component" value="Unassembled WGS sequence"/>
</dbReference>